<dbReference type="OrthoDB" id="9757947at2"/>
<keyword evidence="2" id="KW-0812">Transmembrane</keyword>
<keyword evidence="4" id="KW-1185">Reference proteome</keyword>
<feature type="region of interest" description="Disordered" evidence="1">
    <location>
        <begin position="61"/>
        <end position="82"/>
    </location>
</feature>
<dbReference type="EMBL" id="FPBV01000001">
    <property type="protein sequence ID" value="SFU38304.1"/>
    <property type="molecule type" value="Genomic_DNA"/>
</dbReference>
<evidence type="ECO:0000313" key="3">
    <source>
        <dbReference type="EMBL" id="SFU38304.1"/>
    </source>
</evidence>
<dbReference type="SUPFAM" id="SSF110296">
    <property type="entry name" value="Oligoxyloglucan reducing end-specific cellobiohydrolase"/>
    <property type="match status" value="1"/>
</dbReference>
<feature type="transmembrane region" description="Helical" evidence="2">
    <location>
        <begin position="7"/>
        <end position="28"/>
    </location>
</feature>
<dbReference type="InterPro" id="IPR015943">
    <property type="entry name" value="WD40/YVTN_repeat-like_dom_sf"/>
</dbReference>
<organism evidence="3 4">
    <name type="scientific">Alicyclobacillus macrosporangiidus</name>
    <dbReference type="NCBI Taxonomy" id="392015"/>
    <lineage>
        <taxon>Bacteria</taxon>
        <taxon>Bacillati</taxon>
        <taxon>Bacillota</taxon>
        <taxon>Bacilli</taxon>
        <taxon>Bacillales</taxon>
        <taxon>Alicyclobacillaceae</taxon>
        <taxon>Alicyclobacillus</taxon>
    </lineage>
</organism>
<dbReference type="Gene3D" id="2.130.10.10">
    <property type="entry name" value="YVTN repeat-like/Quinoprotein amine dehydrogenase"/>
    <property type="match status" value="1"/>
</dbReference>
<protein>
    <recommendedName>
        <fullName evidence="5">BNR/Asp-box repeat-containing protein</fullName>
    </recommendedName>
</protein>
<gene>
    <name evidence="3" type="ORF">SAMN05421543_101390</name>
</gene>
<evidence type="ECO:0008006" key="5">
    <source>
        <dbReference type="Google" id="ProtNLM"/>
    </source>
</evidence>
<keyword evidence="2" id="KW-0472">Membrane</keyword>
<keyword evidence="2" id="KW-1133">Transmembrane helix</keyword>
<sequence>MSWRVRLYAQGFTAAALVAGWWSGWWTVAQVWRGGTPPASAAHAAPGAAVGPVADSGPFRMRTSLPAFPSPEGDADDPLPNGPPALTWTSGGVRYRAVHHVARWDAAAARWVAVSPDVTQAWQPEADGFGIDGVTAAAQQGDVVWTGTLAGAVAVGRMGGVWRRVEAGLPDRTVSALCIPPAGADGQVAVVGFSGYGTATPDHPGHVYETTNGGATWRDITANLPDAPVSALQWAAGPGGSWLCAQVEGVWYRWDPTGSWQRCPKP</sequence>
<evidence type="ECO:0000313" key="4">
    <source>
        <dbReference type="Proteomes" id="UP000183508"/>
    </source>
</evidence>
<reference evidence="4" key="1">
    <citation type="submission" date="2016-10" db="EMBL/GenBank/DDBJ databases">
        <authorList>
            <person name="Varghese N."/>
        </authorList>
    </citation>
    <scope>NUCLEOTIDE SEQUENCE [LARGE SCALE GENOMIC DNA]</scope>
    <source>
        <strain evidence="4">DSM 17980</strain>
    </source>
</reference>
<dbReference type="RefSeq" id="WP_074948982.1">
    <property type="nucleotide sequence ID" value="NZ_FPBV01000001.1"/>
</dbReference>
<name>A0A1I7FQ20_9BACL</name>
<dbReference type="Proteomes" id="UP000183508">
    <property type="component" value="Unassembled WGS sequence"/>
</dbReference>
<evidence type="ECO:0000256" key="1">
    <source>
        <dbReference type="SAM" id="MobiDB-lite"/>
    </source>
</evidence>
<accession>A0A1I7FQ20</accession>
<dbReference type="AlphaFoldDB" id="A0A1I7FQ20"/>
<evidence type="ECO:0000256" key="2">
    <source>
        <dbReference type="SAM" id="Phobius"/>
    </source>
</evidence>
<proteinExistence type="predicted"/>